<proteinExistence type="predicted"/>
<comment type="caution">
    <text evidence="2">The sequence shown here is derived from an EMBL/GenBank/DDBJ whole genome shotgun (WGS) entry which is preliminary data.</text>
</comment>
<reference evidence="3" key="1">
    <citation type="journal article" date="2018" name="Gigascience">
        <title>Genome assembly of the Pink Ipe (Handroanthus impetiginosus, Bignoniaceae), a highly valued, ecologically keystone Neotropical timber forest tree.</title>
        <authorList>
            <person name="Silva-Junior O.B."/>
            <person name="Grattapaglia D."/>
            <person name="Novaes E."/>
            <person name="Collevatti R.G."/>
        </authorList>
    </citation>
    <scope>NUCLEOTIDE SEQUENCE [LARGE SCALE GENOMIC DNA]</scope>
    <source>
        <strain evidence="3">cv. UFG-1</strain>
    </source>
</reference>
<gene>
    <name evidence="2" type="ORF">CDL12_02618</name>
</gene>
<feature type="compositionally biased region" description="Polar residues" evidence="1">
    <location>
        <begin position="1"/>
        <end position="11"/>
    </location>
</feature>
<sequence>MGCICSKQSSAHDYVAENEKEKGKEVNRSSVQVSAPKYDGSLHSKFKTTLESNAKSIPPANVEENKKTRVIERPKNGHQMRSTMELGGVNGIQQTMPRIITYKHTTWCQS</sequence>
<feature type="compositionally biased region" description="Basic and acidic residues" evidence="1">
    <location>
        <begin position="63"/>
        <end position="75"/>
    </location>
</feature>
<name>A0A2G9I4G7_9LAMI</name>
<protein>
    <submittedName>
        <fullName evidence="2">Uncharacterized protein</fullName>
    </submittedName>
</protein>
<evidence type="ECO:0000256" key="1">
    <source>
        <dbReference type="SAM" id="MobiDB-lite"/>
    </source>
</evidence>
<evidence type="ECO:0000313" key="2">
    <source>
        <dbReference type="EMBL" id="PIN24655.1"/>
    </source>
</evidence>
<dbReference type="STRING" id="429701.A0A2G9I4G7"/>
<evidence type="ECO:0000313" key="3">
    <source>
        <dbReference type="Proteomes" id="UP000231279"/>
    </source>
</evidence>
<dbReference type="AlphaFoldDB" id="A0A2G9I4G7"/>
<dbReference type="EMBL" id="NKXS01000380">
    <property type="protein sequence ID" value="PIN24655.1"/>
    <property type="molecule type" value="Genomic_DNA"/>
</dbReference>
<dbReference type="Proteomes" id="UP000231279">
    <property type="component" value="Unassembled WGS sequence"/>
</dbReference>
<keyword evidence="3" id="KW-1185">Reference proteome</keyword>
<feature type="region of interest" description="Disordered" evidence="1">
    <location>
        <begin position="53"/>
        <end position="81"/>
    </location>
</feature>
<feature type="compositionally biased region" description="Basic and acidic residues" evidence="1">
    <location>
        <begin position="14"/>
        <end position="27"/>
    </location>
</feature>
<accession>A0A2G9I4G7</accession>
<organism evidence="2 3">
    <name type="scientific">Handroanthus impetiginosus</name>
    <dbReference type="NCBI Taxonomy" id="429701"/>
    <lineage>
        <taxon>Eukaryota</taxon>
        <taxon>Viridiplantae</taxon>
        <taxon>Streptophyta</taxon>
        <taxon>Embryophyta</taxon>
        <taxon>Tracheophyta</taxon>
        <taxon>Spermatophyta</taxon>
        <taxon>Magnoliopsida</taxon>
        <taxon>eudicotyledons</taxon>
        <taxon>Gunneridae</taxon>
        <taxon>Pentapetalae</taxon>
        <taxon>asterids</taxon>
        <taxon>lamiids</taxon>
        <taxon>Lamiales</taxon>
        <taxon>Bignoniaceae</taxon>
        <taxon>Crescentiina</taxon>
        <taxon>Tabebuia alliance</taxon>
        <taxon>Handroanthus</taxon>
    </lineage>
</organism>
<feature type="region of interest" description="Disordered" evidence="1">
    <location>
        <begin position="1"/>
        <end position="40"/>
    </location>
</feature>